<evidence type="ECO:0008006" key="3">
    <source>
        <dbReference type="Google" id="ProtNLM"/>
    </source>
</evidence>
<dbReference type="EMBL" id="DF973602">
    <property type="protein sequence ID" value="GAU35749.1"/>
    <property type="molecule type" value="Genomic_DNA"/>
</dbReference>
<organism evidence="1 2">
    <name type="scientific">Trifolium subterraneum</name>
    <name type="common">Subterranean clover</name>
    <dbReference type="NCBI Taxonomy" id="3900"/>
    <lineage>
        <taxon>Eukaryota</taxon>
        <taxon>Viridiplantae</taxon>
        <taxon>Streptophyta</taxon>
        <taxon>Embryophyta</taxon>
        <taxon>Tracheophyta</taxon>
        <taxon>Spermatophyta</taxon>
        <taxon>Magnoliopsida</taxon>
        <taxon>eudicotyledons</taxon>
        <taxon>Gunneridae</taxon>
        <taxon>Pentapetalae</taxon>
        <taxon>rosids</taxon>
        <taxon>fabids</taxon>
        <taxon>Fabales</taxon>
        <taxon>Fabaceae</taxon>
        <taxon>Papilionoideae</taxon>
        <taxon>50 kb inversion clade</taxon>
        <taxon>NPAAA clade</taxon>
        <taxon>Hologalegina</taxon>
        <taxon>IRL clade</taxon>
        <taxon>Trifolieae</taxon>
        <taxon>Trifolium</taxon>
    </lineage>
</organism>
<dbReference type="InterPro" id="IPR053218">
    <property type="entry name" value="Pathogen-related_defense"/>
</dbReference>
<name>A0A2Z6NW19_TRISU</name>
<accession>A0A2Z6NW19</accession>
<reference evidence="2" key="1">
    <citation type="journal article" date="2017" name="Front. Plant Sci.">
        <title>Climate Clever Clovers: New Paradigm to Reduce the Environmental Footprint of Ruminants by Breeding Low Methanogenic Forages Utilizing Haplotype Variation.</title>
        <authorList>
            <person name="Kaur P."/>
            <person name="Appels R."/>
            <person name="Bayer P.E."/>
            <person name="Keeble-Gagnere G."/>
            <person name="Wang J."/>
            <person name="Hirakawa H."/>
            <person name="Shirasawa K."/>
            <person name="Vercoe P."/>
            <person name="Stefanova K."/>
            <person name="Durmic Z."/>
            <person name="Nichols P."/>
            <person name="Revell C."/>
            <person name="Isobe S.N."/>
            <person name="Edwards D."/>
            <person name="Erskine W."/>
        </authorList>
    </citation>
    <scope>NUCLEOTIDE SEQUENCE [LARGE SCALE GENOMIC DNA]</scope>
    <source>
        <strain evidence="2">cv. Daliak</strain>
    </source>
</reference>
<dbReference type="PANTHER" id="PTHR31723:SF4">
    <property type="entry name" value="PATHOGENESIS-RELATED FAMILY PROTEIN"/>
    <property type="match status" value="1"/>
</dbReference>
<dbReference type="PANTHER" id="PTHR31723">
    <property type="entry name" value="PATHOGENESIS-RELATED FAMILY PROTEIN"/>
    <property type="match status" value="1"/>
</dbReference>
<dbReference type="AlphaFoldDB" id="A0A2Z6NW19"/>
<dbReference type="OrthoDB" id="65445at2759"/>
<protein>
    <recommendedName>
        <fullName evidence="3">Pathogen-related protein</fullName>
    </recommendedName>
</protein>
<sequence>MASQVVPGKVEGDKYRSFLDDEAHTTHWRHGGPPIYDAVNKLFEQGRTKEWPEGSLEETVQNAIKSWEMELSHKTRVQDFKTINPEKFKLFVNGN</sequence>
<keyword evidence="2" id="KW-1185">Reference proteome</keyword>
<evidence type="ECO:0000313" key="1">
    <source>
        <dbReference type="EMBL" id="GAU35749.1"/>
    </source>
</evidence>
<proteinExistence type="predicted"/>
<dbReference type="Proteomes" id="UP000242715">
    <property type="component" value="Unassembled WGS sequence"/>
</dbReference>
<evidence type="ECO:0000313" key="2">
    <source>
        <dbReference type="Proteomes" id="UP000242715"/>
    </source>
</evidence>
<gene>
    <name evidence="1" type="ORF">TSUD_370150</name>
</gene>